<comment type="caution">
    <text evidence="1">The sequence shown here is derived from an EMBL/GenBank/DDBJ whole genome shotgun (WGS) entry which is preliminary data.</text>
</comment>
<proteinExistence type="predicted"/>
<dbReference type="AlphaFoldDB" id="A0A6M0SAY2"/>
<dbReference type="EMBL" id="QZCE01000002">
    <property type="protein sequence ID" value="NEZ65243.1"/>
    <property type="molecule type" value="Genomic_DNA"/>
</dbReference>
<sequence>MRTLKLMADYDCFPLWEILDNDLKNIDPSDLPLSNKLRNSLKIWSDKYNATLNYDDPINSGFESEIDEQKFEQEGEALFKFLKKELGREFRIIRS</sequence>
<dbReference type="Proteomes" id="UP000473574">
    <property type="component" value="Unassembled WGS sequence"/>
</dbReference>
<evidence type="ECO:0000313" key="1">
    <source>
        <dbReference type="EMBL" id="NEZ65243.1"/>
    </source>
</evidence>
<name>A0A6M0SAY2_9CYAN</name>
<accession>A0A6M0SAY2</accession>
<protein>
    <submittedName>
        <fullName evidence="1">Uncharacterized protein</fullName>
    </submittedName>
</protein>
<organism evidence="1 2">
    <name type="scientific">Adonisia turfae CCMR0082</name>
    <dbReference type="NCBI Taxonomy" id="2304604"/>
    <lineage>
        <taxon>Bacteria</taxon>
        <taxon>Bacillati</taxon>
        <taxon>Cyanobacteriota</taxon>
        <taxon>Adonisia</taxon>
        <taxon>Adonisia turfae</taxon>
    </lineage>
</organism>
<gene>
    <name evidence="1" type="ORF">D0962_21105</name>
</gene>
<dbReference type="RefSeq" id="WP_163666201.1">
    <property type="nucleotide sequence ID" value="NZ_QZCE01000002.1"/>
</dbReference>
<evidence type="ECO:0000313" key="2">
    <source>
        <dbReference type="Proteomes" id="UP000473574"/>
    </source>
</evidence>
<reference evidence="1 2" key="1">
    <citation type="journal article" date="2020" name="Microb. Ecol.">
        <title>Ecogenomics of the Marine Benthic Filamentous Cyanobacterium Adonisia.</title>
        <authorList>
            <person name="Walter J.M."/>
            <person name="Coutinho F.H."/>
            <person name="Leomil L."/>
            <person name="Hargreaves P.I."/>
            <person name="Campeao M.E."/>
            <person name="Vieira V.V."/>
            <person name="Silva B.S."/>
            <person name="Fistarol G.O."/>
            <person name="Salomon P.S."/>
            <person name="Sawabe T."/>
            <person name="Mino S."/>
            <person name="Hosokawa M."/>
            <person name="Miyashita H."/>
            <person name="Maruyama F."/>
            <person name="van Verk M.C."/>
            <person name="Dutilh B.E."/>
            <person name="Thompson C.C."/>
            <person name="Thompson F.L."/>
        </authorList>
    </citation>
    <scope>NUCLEOTIDE SEQUENCE [LARGE SCALE GENOMIC DNA]</scope>
    <source>
        <strain evidence="1 2">CCMR0082</strain>
    </source>
</reference>